<evidence type="ECO:0000256" key="3">
    <source>
        <dbReference type="ARBA" id="ARBA00022448"/>
    </source>
</evidence>
<organism evidence="13 14">
    <name type="scientific">Ideonella alba</name>
    <dbReference type="NCBI Taxonomy" id="2824118"/>
    <lineage>
        <taxon>Bacteria</taxon>
        <taxon>Pseudomonadati</taxon>
        <taxon>Pseudomonadota</taxon>
        <taxon>Betaproteobacteria</taxon>
        <taxon>Burkholderiales</taxon>
        <taxon>Sphaerotilaceae</taxon>
        <taxon>Ideonella</taxon>
    </lineage>
</organism>
<dbReference type="Gene3D" id="2.40.160.10">
    <property type="entry name" value="Porin"/>
    <property type="match status" value="1"/>
</dbReference>
<dbReference type="GO" id="GO:0046930">
    <property type="term" value="C:pore complex"/>
    <property type="evidence" value="ECO:0007669"/>
    <property type="project" value="UniProtKB-KW"/>
</dbReference>
<dbReference type="InterPro" id="IPR002299">
    <property type="entry name" value="Porin_Neis"/>
</dbReference>
<evidence type="ECO:0000256" key="9">
    <source>
        <dbReference type="ARBA" id="ARBA00023136"/>
    </source>
</evidence>
<keyword evidence="6 11" id="KW-0732">Signal</keyword>
<dbReference type="GO" id="GO:0009279">
    <property type="term" value="C:cell outer membrane"/>
    <property type="evidence" value="ECO:0007669"/>
    <property type="project" value="UniProtKB-SubCell"/>
</dbReference>
<evidence type="ECO:0000256" key="4">
    <source>
        <dbReference type="ARBA" id="ARBA00022452"/>
    </source>
</evidence>
<comment type="subcellular location">
    <subcellularLocation>
        <location evidence="1">Cell outer membrane</location>
        <topology evidence="1">Multi-pass membrane protein</topology>
    </subcellularLocation>
</comment>
<evidence type="ECO:0000256" key="2">
    <source>
        <dbReference type="ARBA" id="ARBA00011233"/>
    </source>
</evidence>
<dbReference type="SUPFAM" id="SSF56935">
    <property type="entry name" value="Porins"/>
    <property type="match status" value="1"/>
</dbReference>
<evidence type="ECO:0000256" key="6">
    <source>
        <dbReference type="ARBA" id="ARBA00022729"/>
    </source>
</evidence>
<dbReference type="GO" id="GO:0015288">
    <property type="term" value="F:porin activity"/>
    <property type="evidence" value="ECO:0007669"/>
    <property type="project" value="UniProtKB-KW"/>
</dbReference>
<dbReference type="CDD" id="cd00342">
    <property type="entry name" value="gram_neg_porins"/>
    <property type="match status" value="1"/>
</dbReference>
<evidence type="ECO:0000256" key="8">
    <source>
        <dbReference type="ARBA" id="ARBA00023114"/>
    </source>
</evidence>
<dbReference type="InterPro" id="IPR023614">
    <property type="entry name" value="Porin_dom_sf"/>
</dbReference>
<dbReference type="InterPro" id="IPR050298">
    <property type="entry name" value="Gram-neg_bact_OMP"/>
</dbReference>
<keyword evidence="8" id="KW-0626">Porin</keyword>
<dbReference type="InterPro" id="IPR001702">
    <property type="entry name" value="Porin_Gram-ve"/>
</dbReference>
<comment type="subunit">
    <text evidence="2">Homotrimer.</text>
</comment>
<dbReference type="PRINTS" id="PR00184">
    <property type="entry name" value="NEISSPPORIN"/>
</dbReference>
<keyword evidence="5" id="KW-0812">Transmembrane</keyword>
<evidence type="ECO:0000256" key="1">
    <source>
        <dbReference type="ARBA" id="ARBA00004571"/>
    </source>
</evidence>
<protein>
    <submittedName>
        <fullName evidence="13">Porin</fullName>
    </submittedName>
</protein>
<keyword evidence="10" id="KW-0998">Cell outer membrane</keyword>
<keyword evidence="9" id="KW-0472">Membrane</keyword>
<dbReference type="Proteomes" id="UP000676246">
    <property type="component" value="Unassembled WGS sequence"/>
</dbReference>
<gene>
    <name evidence="13" type="ORF">KAK03_12210</name>
</gene>
<feature type="domain" description="Porin" evidence="12">
    <location>
        <begin position="7"/>
        <end position="296"/>
    </location>
</feature>
<dbReference type="InterPro" id="IPR033900">
    <property type="entry name" value="Gram_neg_porin_domain"/>
</dbReference>
<evidence type="ECO:0000256" key="10">
    <source>
        <dbReference type="ARBA" id="ARBA00023237"/>
    </source>
</evidence>
<keyword evidence="4" id="KW-1134">Transmembrane beta strand</keyword>
<dbReference type="PRINTS" id="PR00182">
    <property type="entry name" value="ECOLNEIPORIN"/>
</dbReference>
<sequence length="317" mass="32814">MKKSLLALAVLGAFAGAASAQSSVTIYGKLNVEAGKAIGTTDKTLLDVAGSRLGFRGVEDMGGGLKATFGIEHRFNPATGDSAAAKFWNGYSTVGLMGDWGHIRLGRDYVVGFLMVQNQIDPFGGDTQGALRNIGMISGSTGPAGAGKVRYDSQIEYHFSASGFNIAAQVADAGAVNGGRAKRPFALATNYAGGPLFVGLAYENGGDADDKHLSLGGRYNFGFATLSAGYSRGTNVAGVDVKGYLLGANVPFGAGDFKLGYAVSDNDAVAGKLKKVGIGYHYNLSKRTKVFADYGKVGGGEPVGQKTGYDFGIQHNF</sequence>
<evidence type="ECO:0000259" key="12">
    <source>
        <dbReference type="Pfam" id="PF13609"/>
    </source>
</evidence>
<dbReference type="GO" id="GO:0034220">
    <property type="term" value="P:monoatomic ion transmembrane transport"/>
    <property type="evidence" value="ECO:0007669"/>
    <property type="project" value="InterPro"/>
</dbReference>
<feature type="chain" id="PRO_5036886465" evidence="11">
    <location>
        <begin position="21"/>
        <end position="317"/>
    </location>
</feature>
<dbReference type="RefSeq" id="WP_210854220.1">
    <property type="nucleotide sequence ID" value="NZ_JAGQDD010000007.1"/>
</dbReference>
<dbReference type="EMBL" id="JAGQDD010000007">
    <property type="protein sequence ID" value="MBQ0931251.1"/>
    <property type="molecule type" value="Genomic_DNA"/>
</dbReference>
<dbReference type="PANTHER" id="PTHR34501:SF9">
    <property type="entry name" value="MAJOR OUTER MEMBRANE PROTEIN P.IA"/>
    <property type="match status" value="1"/>
</dbReference>
<keyword evidence="14" id="KW-1185">Reference proteome</keyword>
<comment type="caution">
    <text evidence="13">The sequence shown here is derived from an EMBL/GenBank/DDBJ whole genome shotgun (WGS) entry which is preliminary data.</text>
</comment>
<dbReference type="PANTHER" id="PTHR34501">
    <property type="entry name" value="PROTEIN YDDL-RELATED"/>
    <property type="match status" value="1"/>
</dbReference>
<reference evidence="13 14" key="1">
    <citation type="submission" date="2021-04" db="EMBL/GenBank/DDBJ databases">
        <title>The genome sequence of Ideonella sp. 3Y2.</title>
        <authorList>
            <person name="Liu Y."/>
        </authorList>
    </citation>
    <scope>NUCLEOTIDE SEQUENCE [LARGE SCALE GENOMIC DNA]</scope>
    <source>
        <strain evidence="13 14">3Y2</strain>
    </source>
</reference>
<evidence type="ECO:0000256" key="7">
    <source>
        <dbReference type="ARBA" id="ARBA00023065"/>
    </source>
</evidence>
<accession>A0A940Y9S5</accession>
<keyword evidence="3" id="KW-0813">Transport</keyword>
<name>A0A940Y9S5_9BURK</name>
<evidence type="ECO:0000256" key="5">
    <source>
        <dbReference type="ARBA" id="ARBA00022692"/>
    </source>
</evidence>
<feature type="signal peptide" evidence="11">
    <location>
        <begin position="1"/>
        <end position="20"/>
    </location>
</feature>
<proteinExistence type="predicted"/>
<evidence type="ECO:0000256" key="11">
    <source>
        <dbReference type="SAM" id="SignalP"/>
    </source>
</evidence>
<dbReference type="Pfam" id="PF13609">
    <property type="entry name" value="Porin_4"/>
    <property type="match status" value="1"/>
</dbReference>
<evidence type="ECO:0000313" key="14">
    <source>
        <dbReference type="Proteomes" id="UP000676246"/>
    </source>
</evidence>
<keyword evidence="7" id="KW-0406">Ion transport</keyword>
<dbReference type="AlphaFoldDB" id="A0A940Y9S5"/>
<evidence type="ECO:0000313" key="13">
    <source>
        <dbReference type="EMBL" id="MBQ0931251.1"/>
    </source>
</evidence>